<dbReference type="CDD" id="cd05324">
    <property type="entry name" value="carb_red_PTCR-like_SDR_c"/>
    <property type="match status" value="1"/>
</dbReference>
<dbReference type="SUPFAM" id="SSF51735">
    <property type="entry name" value="NAD(P)-binding Rossmann-fold domains"/>
    <property type="match status" value="1"/>
</dbReference>
<protein>
    <recommendedName>
        <fullName evidence="4">carbonyl reductase (NADPH)</fullName>
        <ecNumber evidence="4">1.1.1.184</ecNumber>
    </recommendedName>
</protein>
<evidence type="ECO:0000256" key="1">
    <source>
        <dbReference type="ARBA" id="ARBA00006484"/>
    </source>
</evidence>
<evidence type="ECO:0000313" key="7">
    <source>
        <dbReference type="Proteomes" id="UP000186922"/>
    </source>
</evidence>
<organism evidence="6 7">
    <name type="scientific">Ramazzottius varieornatus</name>
    <name type="common">Water bear</name>
    <name type="synonym">Tardigrade</name>
    <dbReference type="NCBI Taxonomy" id="947166"/>
    <lineage>
        <taxon>Eukaryota</taxon>
        <taxon>Metazoa</taxon>
        <taxon>Ecdysozoa</taxon>
        <taxon>Tardigrada</taxon>
        <taxon>Eutardigrada</taxon>
        <taxon>Parachela</taxon>
        <taxon>Hypsibioidea</taxon>
        <taxon>Ramazzottiidae</taxon>
        <taxon>Ramazzottius</taxon>
    </lineage>
</organism>
<keyword evidence="7" id="KW-1185">Reference proteome</keyword>
<evidence type="ECO:0000256" key="3">
    <source>
        <dbReference type="ARBA" id="ARBA00023002"/>
    </source>
</evidence>
<dbReference type="AlphaFoldDB" id="A0A1D1UI99"/>
<dbReference type="PANTHER" id="PTHR43963">
    <property type="entry name" value="CARBONYL REDUCTASE 1-RELATED"/>
    <property type="match status" value="1"/>
</dbReference>
<name>A0A1D1UI99_RAMVA</name>
<keyword evidence="2" id="KW-0521">NADP</keyword>
<evidence type="ECO:0000256" key="4">
    <source>
        <dbReference type="ARBA" id="ARBA00026118"/>
    </source>
</evidence>
<gene>
    <name evidence="6" type="primary">RvY_00861-1</name>
    <name evidence="6" type="synonym">RvY_00861.1</name>
    <name evidence="6" type="ORF">RvY_00861</name>
</gene>
<sequence>MASPAAVVTGANKGIGLQIVKELCKKFSGTVYLTARSAQRGKAAAESLQKDGLEVEYLNLDVTNVETIKQAAKYLRSEHGGLDILCNNAGVLFYSKTKEDFPKEAEETIATNFFGVLNVCEYLFPLLRPHARVVNITSGVGHLKYIKDDTIKQKLKSDTLTVDELRDIMQQYLKAVRQGDYEEKGFTGYPDMYGAYPMSKIGVTALTRIQQRMFDQERPGDDIIVNAVCPGYVATDMTQHKGVLTVMQGADTPVYAATLPPVSGDAAPSELPRGQFIINRKVRKFPGS</sequence>
<dbReference type="InterPro" id="IPR002347">
    <property type="entry name" value="SDR_fam"/>
</dbReference>
<dbReference type="PRINTS" id="PR00080">
    <property type="entry name" value="SDRFAMILY"/>
</dbReference>
<dbReference type="EC" id="1.1.1.184" evidence="4"/>
<evidence type="ECO:0000256" key="2">
    <source>
        <dbReference type="ARBA" id="ARBA00022857"/>
    </source>
</evidence>
<dbReference type="InterPro" id="IPR036291">
    <property type="entry name" value="NAD(P)-bd_dom_sf"/>
</dbReference>
<keyword evidence="3" id="KW-0560">Oxidoreductase</keyword>
<dbReference type="OrthoDB" id="7289984at2759"/>
<proteinExistence type="inferred from homology"/>
<evidence type="ECO:0000313" key="6">
    <source>
        <dbReference type="EMBL" id="GAU88105.1"/>
    </source>
</evidence>
<accession>A0A1D1UI99</accession>
<dbReference type="PANTHER" id="PTHR43963:SF4">
    <property type="entry name" value="CARBONYL REDUCTASE (NADPH)"/>
    <property type="match status" value="1"/>
</dbReference>
<dbReference type="EMBL" id="BDGG01000001">
    <property type="protein sequence ID" value="GAU88105.1"/>
    <property type="molecule type" value="Genomic_DNA"/>
</dbReference>
<comment type="caution">
    <text evidence="6">The sequence shown here is derived from an EMBL/GenBank/DDBJ whole genome shotgun (WGS) entry which is preliminary data.</text>
</comment>
<dbReference type="PRINTS" id="PR00081">
    <property type="entry name" value="GDHRDH"/>
</dbReference>
<comment type="similarity">
    <text evidence="1 5">Belongs to the short-chain dehydrogenases/reductases (SDR) family.</text>
</comment>
<dbReference type="InterPro" id="IPR045313">
    <property type="entry name" value="CBR1-like"/>
</dbReference>
<dbReference type="Pfam" id="PF00106">
    <property type="entry name" value="adh_short"/>
    <property type="match status" value="2"/>
</dbReference>
<dbReference type="STRING" id="947166.A0A1D1UI99"/>
<dbReference type="Proteomes" id="UP000186922">
    <property type="component" value="Unassembled WGS sequence"/>
</dbReference>
<reference evidence="6 7" key="1">
    <citation type="journal article" date="2016" name="Nat. Commun.">
        <title>Extremotolerant tardigrade genome and improved radiotolerance of human cultured cells by tardigrade-unique protein.</title>
        <authorList>
            <person name="Hashimoto T."/>
            <person name="Horikawa D.D."/>
            <person name="Saito Y."/>
            <person name="Kuwahara H."/>
            <person name="Kozuka-Hata H."/>
            <person name="Shin-I T."/>
            <person name="Minakuchi Y."/>
            <person name="Ohishi K."/>
            <person name="Motoyama A."/>
            <person name="Aizu T."/>
            <person name="Enomoto A."/>
            <person name="Kondo K."/>
            <person name="Tanaka S."/>
            <person name="Hara Y."/>
            <person name="Koshikawa S."/>
            <person name="Sagara H."/>
            <person name="Miura T."/>
            <person name="Yokobori S."/>
            <person name="Miyagawa K."/>
            <person name="Suzuki Y."/>
            <person name="Kubo T."/>
            <person name="Oyama M."/>
            <person name="Kohara Y."/>
            <person name="Fujiyama A."/>
            <person name="Arakawa K."/>
            <person name="Katayama T."/>
            <person name="Toyoda A."/>
            <person name="Kunieda T."/>
        </authorList>
    </citation>
    <scope>NUCLEOTIDE SEQUENCE [LARGE SCALE GENOMIC DNA]</scope>
    <source>
        <strain evidence="6 7">YOKOZUNA-1</strain>
    </source>
</reference>
<evidence type="ECO:0000256" key="5">
    <source>
        <dbReference type="RuleBase" id="RU000363"/>
    </source>
</evidence>
<dbReference type="GO" id="GO:0004090">
    <property type="term" value="F:carbonyl reductase (NADPH) activity"/>
    <property type="evidence" value="ECO:0007669"/>
    <property type="project" value="UniProtKB-EC"/>
</dbReference>
<dbReference type="Gene3D" id="3.40.50.720">
    <property type="entry name" value="NAD(P)-binding Rossmann-like Domain"/>
    <property type="match status" value="1"/>
</dbReference>